<reference evidence="9" key="2">
    <citation type="submission" date="2020-09" db="EMBL/GenBank/DDBJ databases">
        <authorList>
            <person name="Sun Q."/>
            <person name="Zhou Y."/>
        </authorList>
    </citation>
    <scope>NUCLEOTIDE SEQUENCE</scope>
    <source>
        <strain evidence="9">CGMCC 1.15448</strain>
    </source>
</reference>
<feature type="binding site" evidence="8">
    <location>
        <begin position="186"/>
        <end position="189"/>
    </location>
    <ligand>
        <name>ATP</name>
        <dbReference type="ChEBI" id="CHEBI:30616"/>
    </ligand>
</feature>
<gene>
    <name evidence="8 9" type="primary">panC</name>
    <name evidence="9" type="ORF">GCM10011511_19930</name>
</gene>
<name>A0A8J2UC46_9BACT</name>
<dbReference type="InterPro" id="IPR042176">
    <property type="entry name" value="Pantoate_ligase_C"/>
</dbReference>
<dbReference type="AlphaFoldDB" id="A0A8J2UC46"/>
<evidence type="ECO:0000256" key="2">
    <source>
        <dbReference type="ARBA" id="ARBA00009256"/>
    </source>
</evidence>
<dbReference type="GO" id="GO:0005524">
    <property type="term" value="F:ATP binding"/>
    <property type="evidence" value="ECO:0007669"/>
    <property type="project" value="UniProtKB-KW"/>
</dbReference>
<reference evidence="9" key="1">
    <citation type="journal article" date="2014" name="Int. J. Syst. Evol. Microbiol.">
        <title>Complete genome sequence of Corynebacterium casei LMG S-19264T (=DSM 44701T), isolated from a smear-ripened cheese.</title>
        <authorList>
            <consortium name="US DOE Joint Genome Institute (JGI-PGF)"/>
            <person name="Walter F."/>
            <person name="Albersmeier A."/>
            <person name="Kalinowski J."/>
            <person name="Ruckert C."/>
        </authorList>
    </citation>
    <scope>NUCLEOTIDE SEQUENCE</scope>
    <source>
        <strain evidence="9">CGMCC 1.15448</strain>
    </source>
</reference>
<comment type="similarity">
    <text evidence="2 8">Belongs to the pantothenate synthetase family.</text>
</comment>
<evidence type="ECO:0000256" key="7">
    <source>
        <dbReference type="ARBA" id="ARBA00048258"/>
    </source>
</evidence>
<sequence>MILFKRAGDLGSWLEHQRKAGQTIGFVPTLGALHAGHISLITISKKSTALTVCSIFVNPTQFNDPKDFQKYPVTLEKDIPMLEKAGVDVLFLPDVAEMYPQGTTGLETYDLGPLETLLEGKYRPGHFQGVCQVMRRLLEMVRPDHLFMGSKDYQQCMVVQRLLETIGLPTTLHRCPILREADGLAMSSRNVRLTPDQRANATAIYRALTAIKTGYPAQPIPILIDAALHILEAGGFRVDYVSVADARTLEPLPGPSPDGAVALIAAFQGEVRLIDNMELSL</sequence>
<dbReference type="InterPro" id="IPR014729">
    <property type="entry name" value="Rossmann-like_a/b/a_fold"/>
</dbReference>
<evidence type="ECO:0000256" key="1">
    <source>
        <dbReference type="ARBA" id="ARBA00004990"/>
    </source>
</evidence>
<evidence type="ECO:0000256" key="6">
    <source>
        <dbReference type="ARBA" id="ARBA00022840"/>
    </source>
</evidence>
<dbReference type="Pfam" id="PF02569">
    <property type="entry name" value="Pantoate_ligase"/>
    <property type="match status" value="1"/>
</dbReference>
<keyword evidence="4 8" id="KW-0566">Pantothenate biosynthesis</keyword>
<dbReference type="RefSeq" id="WP_188931083.1">
    <property type="nucleotide sequence ID" value="NZ_BMJC01000002.1"/>
</dbReference>
<dbReference type="EMBL" id="BMJC01000002">
    <property type="protein sequence ID" value="GGA96652.1"/>
    <property type="molecule type" value="Genomic_DNA"/>
</dbReference>
<keyword evidence="8" id="KW-0963">Cytoplasm</keyword>
<comment type="miscellaneous">
    <text evidence="8">The reaction proceeds by a bi uni uni bi ping pong mechanism.</text>
</comment>
<comment type="caution">
    <text evidence="8">Lacks conserved residue(s) required for the propagation of feature annotation.</text>
</comment>
<dbReference type="CDD" id="cd00560">
    <property type="entry name" value="PanC"/>
    <property type="match status" value="1"/>
</dbReference>
<comment type="pathway">
    <text evidence="1 8">Cofactor biosynthesis; (R)-pantothenate biosynthesis; (R)-pantothenate from (R)-pantoate and beta-alanine: step 1/1.</text>
</comment>
<dbReference type="GO" id="GO:0005737">
    <property type="term" value="C:cytoplasm"/>
    <property type="evidence" value="ECO:0007669"/>
    <property type="project" value="UniProtKB-SubCell"/>
</dbReference>
<dbReference type="GO" id="GO:0004592">
    <property type="term" value="F:pantoate-beta-alanine ligase activity"/>
    <property type="evidence" value="ECO:0007669"/>
    <property type="project" value="UniProtKB-UniRule"/>
</dbReference>
<dbReference type="HAMAP" id="MF_00158">
    <property type="entry name" value="PanC"/>
    <property type="match status" value="1"/>
</dbReference>
<keyword evidence="5 8" id="KW-0547">Nucleotide-binding</keyword>
<comment type="function">
    <text evidence="8">Catalyzes the condensation of pantoate with beta-alanine in an ATP-dependent reaction via a pantoyl-adenylate intermediate.</text>
</comment>
<dbReference type="PANTHER" id="PTHR21299:SF1">
    <property type="entry name" value="PANTOATE--BETA-ALANINE LIGASE"/>
    <property type="match status" value="1"/>
</dbReference>
<feature type="binding site" evidence="8">
    <location>
        <position position="61"/>
    </location>
    <ligand>
        <name>(R)-pantoate</name>
        <dbReference type="ChEBI" id="CHEBI:15980"/>
    </ligand>
</feature>
<dbReference type="InterPro" id="IPR003721">
    <property type="entry name" value="Pantoate_ligase"/>
</dbReference>
<comment type="subunit">
    <text evidence="8">Homodimer.</text>
</comment>
<feature type="active site" description="Proton donor" evidence="8">
    <location>
        <position position="37"/>
    </location>
</feature>
<evidence type="ECO:0000256" key="4">
    <source>
        <dbReference type="ARBA" id="ARBA00022655"/>
    </source>
</evidence>
<keyword evidence="6 8" id="KW-0067">ATP-binding</keyword>
<comment type="caution">
    <text evidence="9">The sequence shown here is derived from an EMBL/GenBank/DDBJ whole genome shotgun (WGS) entry which is preliminary data.</text>
</comment>
<dbReference type="Gene3D" id="3.30.1300.10">
    <property type="entry name" value="Pantoate-beta-alanine ligase, C-terminal domain"/>
    <property type="match status" value="1"/>
</dbReference>
<organism evidence="9 10">
    <name type="scientific">Puia dinghuensis</name>
    <dbReference type="NCBI Taxonomy" id="1792502"/>
    <lineage>
        <taxon>Bacteria</taxon>
        <taxon>Pseudomonadati</taxon>
        <taxon>Bacteroidota</taxon>
        <taxon>Chitinophagia</taxon>
        <taxon>Chitinophagales</taxon>
        <taxon>Chitinophagaceae</taxon>
        <taxon>Puia</taxon>
    </lineage>
</organism>
<evidence type="ECO:0000256" key="5">
    <source>
        <dbReference type="ARBA" id="ARBA00022741"/>
    </source>
</evidence>
<evidence type="ECO:0000256" key="8">
    <source>
        <dbReference type="HAMAP-Rule" id="MF_00158"/>
    </source>
</evidence>
<dbReference type="UniPathway" id="UPA00028">
    <property type="reaction ID" value="UER00005"/>
</dbReference>
<dbReference type="SUPFAM" id="SSF52374">
    <property type="entry name" value="Nucleotidylyl transferase"/>
    <property type="match status" value="1"/>
</dbReference>
<feature type="binding site" evidence="8">
    <location>
        <position position="178"/>
    </location>
    <ligand>
        <name>ATP</name>
        <dbReference type="ChEBI" id="CHEBI:30616"/>
    </ligand>
</feature>
<protein>
    <recommendedName>
        <fullName evidence="8">Pantothenate synthetase</fullName>
        <shortName evidence="8">PS</shortName>
        <ecNumber evidence="8">6.3.2.1</ecNumber>
    </recommendedName>
    <alternativeName>
        <fullName evidence="8">Pantoate--beta-alanine ligase</fullName>
    </alternativeName>
    <alternativeName>
        <fullName evidence="8">Pantoate-activating enzyme</fullName>
    </alternativeName>
</protein>
<evidence type="ECO:0000313" key="9">
    <source>
        <dbReference type="EMBL" id="GGA96652.1"/>
    </source>
</evidence>
<feature type="binding site" evidence="8">
    <location>
        <begin position="149"/>
        <end position="152"/>
    </location>
    <ligand>
        <name>ATP</name>
        <dbReference type="ChEBI" id="CHEBI:30616"/>
    </ligand>
</feature>
<evidence type="ECO:0000313" key="10">
    <source>
        <dbReference type="Proteomes" id="UP000607559"/>
    </source>
</evidence>
<dbReference type="EC" id="6.3.2.1" evidence="8"/>
<keyword evidence="10" id="KW-1185">Reference proteome</keyword>
<dbReference type="Proteomes" id="UP000607559">
    <property type="component" value="Unassembled WGS sequence"/>
</dbReference>
<comment type="subcellular location">
    <subcellularLocation>
        <location evidence="8">Cytoplasm</location>
    </subcellularLocation>
</comment>
<feature type="binding site" evidence="8">
    <location>
        <position position="61"/>
    </location>
    <ligand>
        <name>beta-alanine</name>
        <dbReference type="ChEBI" id="CHEBI:57966"/>
    </ligand>
</feature>
<dbReference type="Gene3D" id="3.40.50.620">
    <property type="entry name" value="HUPs"/>
    <property type="match status" value="1"/>
</dbReference>
<dbReference type="NCBIfam" id="TIGR00018">
    <property type="entry name" value="panC"/>
    <property type="match status" value="1"/>
</dbReference>
<comment type="catalytic activity">
    <reaction evidence="7 8">
        <text>(R)-pantoate + beta-alanine + ATP = (R)-pantothenate + AMP + diphosphate + H(+)</text>
        <dbReference type="Rhea" id="RHEA:10912"/>
        <dbReference type="ChEBI" id="CHEBI:15378"/>
        <dbReference type="ChEBI" id="CHEBI:15980"/>
        <dbReference type="ChEBI" id="CHEBI:29032"/>
        <dbReference type="ChEBI" id="CHEBI:30616"/>
        <dbReference type="ChEBI" id="CHEBI:33019"/>
        <dbReference type="ChEBI" id="CHEBI:57966"/>
        <dbReference type="ChEBI" id="CHEBI:456215"/>
        <dbReference type="EC" id="6.3.2.1"/>
    </reaction>
</comment>
<dbReference type="GO" id="GO:0015940">
    <property type="term" value="P:pantothenate biosynthetic process"/>
    <property type="evidence" value="ECO:0007669"/>
    <property type="project" value="UniProtKB-UniRule"/>
</dbReference>
<evidence type="ECO:0000256" key="3">
    <source>
        <dbReference type="ARBA" id="ARBA00022598"/>
    </source>
</evidence>
<keyword evidence="3 8" id="KW-0436">Ligase</keyword>
<dbReference type="PANTHER" id="PTHR21299">
    <property type="entry name" value="CYTIDYLATE KINASE/PANTOATE-BETA-ALANINE LIGASE"/>
    <property type="match status" value="1"/>
</dbReference>
<accession>A0A8J2UC46</accession>
<feature type="binding site" evidence="8">
    <location>
        <position position="155"/>
    </location>
    <ligand>
        <name>(R)-pantoate</name>
        <dbReference type="ChEBI" id="CHEBI:15980"/>
    </ligand>
</feature>
<proteinExistence type="inferred from homology"/>